<dbReference type="Proteomes" id="UP000820977">
    <property type="component" value="Unassembled WGS sequence"/>
</dbReference>
<organism evidence="1 2">
    <name type="scientific">Xylanibacter caecicola</name>
    <dbReference type="NCBI Taxonomy" id="2736294"/>
    <lineage>
        <taxon>Bacteria</taxon>
        <taxon>Pseudomonadati</taxon>
        <taxon>Bacteroidota</taxon>
        <taxon>Bacteroidia</taxon>
        <taxon>Bacteroidales</taxon>
        <taxon>Prevotellaceae</taxon>
        <taxon>Xylanibacter</taxon>
    </lineage>
</organism>
<accession>A0ABX2AXR6</accession>
<dbReference type="RefSeq" id="WP_172343574.1">
    <property type="nucleotide sequence ID" value="NZ_CATJFF010000068.1"/>
</dbReference>
<evidence type="ECO:0000313" key="2">
    <source>
        <dbReference type="Proteomes" id="UP000820977"/>
    </source>
</evidence>
<sequence>MQAHTWTPFTVTIKGQGSVTVTFTPGKRMFLDEVKAFVPSTTAVKGITSDTTAKPVDKRIYSLDGRYIGTDMHALPRGIYIIGGKKIVK</sequence>
<keyword evidence="2" id="KW-1185">Reference proteome</keyword>
<name>A0ABX2AXR6_9BACT</name>
<reference evidence="1 2" key="1">
    <citation type="submission" date="2020-05" db="EMBL/GenBank/DDBJ databases">
        <title>Distinct polysaccharide utilization as determinants for interspecies competition between intestinal Prevotella spp.</title>
        <authorList>
            <person name="Galvez E.J.C."/>
            <person name="Iljazovic A."/>
            <person name="Strowig T."/>
        </authorList>
    </citation>
    <scope>NUCLEOTIDE SEQUENCE [LARGE SCALE GENOMIC DNA]</scope>
    <source>
        <strain evidence="1 2">PCHR</strain>
    </source>
</reference>
<proteinExistence type="predicted"/>
<gene>
    <name evidence="1" type="ORF">HPS54_00695</name>
</gene>
<dbReference type="EMBL" id="JABKKJ010000001">
    <property type="protein sequence ID" value="NPE24046.1"/>
    <property type="molecule type" value="Genomic_DNA"/>
</dbReference>
<evidence type="ECO:0000313" key="1">
    <source>
        <dbReference type="EMBL" id="NPE24046.1"/>
    </source>
</evidence>
<comment type="caution">
    <text evidence="1">The sequence shown here is derived from an EMBL/GenBank/DDBJ whole genome shotgun (WGS) entry which is preliminary data.</text>
</comment>
<protein>
    <submittedName>
        <fullName evidence="1">Uncharacterized protein</fullName>
    </submittedName>
</protein>